<reference evidence="3 4" key="1">
    <citation type="submission" date="2021-03" db="EMBL/GenBank/DDBJ databases">
        <title>Glycomyces sp. nov., a novel actinomycete isolated from soil.</title>
        <authorList>
            <person name="Yang X."/>
            <person name="Xu X."/>
        </authorList>
    </citation>
    <scope>NUCLEOTIDE SEQUENCE [LARGE SCALE GENOMIC DNA]</scope>
    <source>
        <strain evidence="3 4">NEAU-S30</strain>
    </source>
</reference>
<gene>
    <name evidence="3" type="ORF">J5V16_04045</name>
</gene>
<protein>
    <submittedName>
        <fullName evidence="3">SRPBCC family protein</fullName>
    </submittedName>
</protein>
<dbReference type="CDD" id="cd08895">
    <property type="entry name" value="SRPBCC_CalC_Aha1-like_2"/>
    <property type="match status" value="1"/>
</dbReference>
<dbReference type="Pfam" id="PF08327">
    <property type="entry name" value="AHSA1"/>
    <property type="match status" value="1"/>
</dbReference>
<proteinExistence type="inferred from homology"/>
<name>A0ABS3U0I9_9ACTN</name>
<evidence type="ECO:0000259" key="2">
    <source>
        <dbReference type="Pfam" id="PF08327"/>
    </source>
</evidence>
<sequence length="153" mass="16560">MPRTDQASRDIPASPERVYAALTDPEALAAWLPPAGMTGRFDHYDPRPGGTYRMTLTYADPEGAPGKTTADTDTVEARFVELVPDTRVTAEIDFKSDDPAFTGPMTTTWSLEPVPEGTRVTFTATNVPDAIAPADHAEGMSSSLLNLEAYLER</sequence>
<dbReference type="Gene3D" id="3.30.530.20">
    <property type="match status" value="1"/>
</dbReference>
<comment type="similarity">
    <text evidence="1">Belongs to the AHA1 family.</text>
</comment>
<feature type="domain" description="Activator of Hsp90 ATPase homologue 1/2-like C-terminal" evidence="2">
    <location>
        <begin position="13"/>
        <end position="152"/>
    </location>
</feature>
<evidence type="ECO:0000313" key="3">
    <source>
        <dbReference type="EMBL" id="MBO3731981.1"/>
    </source>
</evidence>
<dbReference type="EMBL" id="JAGFNP010000002">
    <property type="protein sequence ID" value="MBO3731981.1"/>
    <property type="molecule type" value="Genomic_DNA"/>
</dbReference>
<evidence type="ECO:0000256" key="1">
    <source>
        <dbReference type="ARBA" id="ARBA00006817"/>
    </source>
</evidence>
<keyword evidence="4" id="KW-1185">Reference proteome</keyword>
<dbReference type="RefSeq" id="WP_208494726.1">
    <property type="nucleotide sequence ID" value="NZ_JAGFNP010000002.1"/>
</dbReference>
<dbReference type="SUPFAM" id="SSF55961">
    <property type="entry name" value="Bet v1-like"/>
    <property type="match status" value="1"/>
</dbReference>
<comment type="caution">
    <text evidence="3">The sequence shown here is derived from an EMBL/GenBank/DDBJ whole genome shotgun (WGS) entry which is preliminary data.</text>
</comment>
<accession>A0ABS3U0I9</accession>
<evidence type="ECO:0000313" key="4">
    <source>
        <dbReference type="Proteomes" id="UP000681341"/>
    </source>
</evidence>
<organism evidence="3 4">
    <name type="scientific">Glycomyces niveus</name>
    <dbReference type="NCBI Taxonomy" id="2820287"/>
    <lineage>
        <taxon>Bacteria</taxon>
        <taxon>Bacillati</taxon>
        <taxon>Actinomycetota</taxon>
        <taxon>Actinomycetes</taxon>
        <taxon>Glycomycetales</taxon>
        <taxon>Glycomycetaceae</taxon>
        <taxon>Glycomyces</taxon>
    </lineage>
</organism>
<dbReference type="InterPro" id="IPR023393">
    <property type="entry name" value="START-like_dom_sf"/>
</dbReference>
<dbReference type="Proteomes" id="UP000681341">
    <property type="component" value="Unassembled WGS sequence"/>
</dbReference>
<dbReference type="InterPro" id="IPR013538">
    <property type="entry name" value="ASHA1/2-like_C"/>
</dbReference>